<comment type="function">
    <text evidence="6">Choline transporter.</text>
</comment>
<dbReference type="InterPro" id="IPR007603">
    <property type="entry name" value="Choline_transptr-like"/>
</dbReference>
<dbReference type="PANTHER" id="PTHR12385">
    <property type="entry name" value="CHOLINE TRANSPORTER-LIKE (SLC FAMILY 44)"/>
    <property type="match status" value="1"/>
</dbReference>
<evidence type="ECO:0000256" key="5">
    <source>
        <dbReference type="ARBA" id="ARBA00023136"/>
    </source>
</evidence>
<evidence type="ECO:0000313" key="7">
    <source>
        <dbReference type="EMBL" id="CAF1242894.1"/>
    </source>
</evidence>
<keyword evidence="10" id="KW-1185">Reference proteome</keyword>
<comment type="caution">
    <text evidence="6">Lacks conserved residue(s) required for the propagation of feature annotation.</text>
</comment>
<dbReference type="PANTHER" id="PTHR12385:SF4">
    <property type="entry name" value="PROTEIN PNS1"/>
    <property type="match status" value="1"/>
</dbReference>
<dbReference type="GO" id="GO:0022857">
    <property type="term" value="F:transmembrane transporter activity"/>
    <property type="evidence" value="ECO:0007669"/>
    <property type="project" value="UniProtKB-UniRule"/>
</dbReference>
<evidence type="ECO:0000256" key="1">
    <source>
        <dbReference type="ARBA" id="ARBA00004141"/>
    </source>
</evidence>
<comment type="subcellular location">
    <subcellularLocation>
        <location evidence="6">Cell membrane</location>
        <topology evidence="6">Multi-pass membrane protein</topology>
    </subcellularLocation>
    <subcellularLocation>
        <location evidence="1">Membrane</location>
        <topology evidence="1">Multi-pass membrane protein</topology>
    </subcellularLocation>
</comment>
<organism evidence="7 9">
    <name type="scientific">Rotaria sordida</name>
    <dbReference type="NCBI Taxonomy" id="392033"/>
    <lineage>
        <taxon>Eukaryota</taxon>
        <taxon>Metazoa</taxon>
        <taxon>Spiralia</taxon>
        <taxon>Gnathifera</taxon>
        <taxon>Rotifera</taxon>
        <taxon>Eurotatoria</taxon>
        <taxon>Bdelloidea</taxon>
        <taxon>Philodinida</taxon>
        <taxon>Philodinidae</taxon>
        <taxon>Rotaria</taxon>
    </lineage>
</organism>
<dbReference type="GO" id="GO:0005886">
    <property type="term" value="C:plasma membrane"/>
    <property type="evidence" value="ECO:0007669"/>
    <property type="project" value="UniProtKB-SubCell"/>
</dbReference>
<feature type="transmembrane region" description="Helical" evidence="6">
    <location>
        <begin position="12"/>
        <end position="31"/>
    </location>
</feature>
<comment type="similarity">
    <text evidence="2 6">Belongs to the CTL (choline transporter-like) family.</text>
</comment>
<evidence type="ECO:0000256" key="6">
    <source>
        <dbReference type="RuleBase" id="RU368066"/>
    </source>
</evidence>
<keyword evidence="4 6" id="KW-1133">Transmembrane helix</keyword>
<dbReference type="EMBL" id="CAJNOL010002720">
    <property type="protein sequence ID" value="CAF1524736.1"/>
    <property type="molecule type" value="Genomic_DNA"/>
</dbReference>
<keyword evidence="5 6" id="KW-0472">Membrane</keyword>
<evidence type="ECO:0000256" key="3">
    <source>
        <dbReference type="ARBA" id="ARBA00022692"/>
    </source>
</evidence>
<evidence type="ECO:0000313" key="9">
    <source>
        <dbReference type="Proteomes" id="UP000663854"/>
    </source>
</evidence>
<protein>
    <recommendedName>
        <fullName evidence="6">Choline transporter-like protein</fullName>
    </recommendedName>
</protein>
<dbReference type="Proteomes" id="UP000663854">
    <property type="component" value="Unassembled WGS sequence"/>
</dbReference>
<dbReference type="Pfam" id="PF04515">
    <property type="entry name" value="Choline_transpo"/>
    <property type="match status" value="1"/>
</dbReference>
<reference evidence="7" key="1">
    <citation type="submission" date="2021-02" db="EMBL/GenBank/DDBJ databases">
        <authorList>
            <person name="Nowell W R."/>
        </authorList>
    </citation>
    <scope>NUCLEOTIDE SEQUENCE</scope>
</reference>
<sequence length="274" mass="31574">MWNFNTSEWDNIYIRIVVLFFLLLSWLWGALTFGNIAHFITVCAVGQWWFPGKYSQQYSVRNSIKRAFTTSFGALCYGSLFKALIKPTRSSTAEDNRRQNIFSCVLRYIFRPIKRAISYFNEWTFIYSTLTGQGYPQASRSFTELFQKRGWTVTINDNLIETSFLISNIGIGIASALISGILMHILIDRLLKAFETFVLFYFISFLIGLLIGVIITRILLSSVRTVFICFALNPEALAVTHPDYLQKLSKAWHKFYPKEFANSGYANKFVEPTV</sequence>
<evidence type="ECO:0000256" key="4">
    <source>
        <dbReference type="ARBA" id="ARBA00022989"/>
    </source>
</evidence>
<proteinExistence type="inferred from homology"/>
<comment type="caution">
    <text evidence="7">The sequence shown here is derived from an EMBL/GenBank/DDBJ whole genome shotgun (WGS) entry which is preliminary data.</text>
</comment>
<evidence type="ECO:0000313" key="10">
    <source>
        <dbReference type="Proteomes" id="UP000663870"/>
    </source>
</evidence>
<accession>A0A814ZGH4</accession>
<dbReference type="AlphaFoldDB" id="A0A814ZGH4"/>
<name>A0A814ZGH4_9BILA</name>
<feature type="transmembrane region" description="Helical" evidence="6">
    <location>
        <begin position="199"/>
        <end position="220"/>
    </location>
</feature>
<keyword evidence="3 6" id="KW-0812">Transmembrane</keyword>
<dbReference type="Proteomes" id="UP000663870">
    <property type="component" value="Unassembled WGS sequence"/>
</dbReference>
<evidence type="ECO:0000256" key="2">
    <source>
        <dbReference type="ARBA" id="ARBA00007168"/>
    </source>
</evidence>
<dbReference type="EMBL" id="CAJNOH010001700">
    <property type="protein sequence ID" value="CAF1242894.1"/>
    <property type="molecule type" value="Genomic_DNA"/>
</dbReference>
<evidence type="ECO:0000313" key="8">
    <source>
        <dbReference type="EMBL" id="CAF1524736.1"/>
    </source>
</evidence>
<gene>
    <name evidence="8" type="ORF">JXQ802_LOCUS41816</name>
    <name evidence="7" type="ORF">PYM288_LOCUS26971</name>
</gene>
<feature type="transmembrane region" description="Helical" evidence="6">
    <location>
        <begin position="164"/>
        <end position="187"/>
    </location>
</feature>